<proteinExistence type="predicted"/>
<sequence>MAKLFTIFTPLVTIIFIALFICPSTAGISETPRDVIPRRRIKRSSMALRQRAPIYTLRRRDPINLDRAPAWATKLPGDFSNSIGRETELGAEFAGCVTLPNDASPSFNGTLHSFNGTLPSSNGTPPPSDNNLPTYSDILEANRQLDYRGNQTCVPPQGLGNQDEHHCGPLTTLGTATIYFCGAPGKFVPCSSIASAVLAFNAVCVQREDDHFTERGSIAILPEGYPEDISHLSFIVIDSPGLLDDV</sequence>
<evidence type="ECO:0000313" key="3">
    <source>
        <dbReference type="EMBL" id="RPB14578.1"/>
    </source>
</evidence>
<feature type="region of interest" description="Disordered" evidence="1">
    <location>
        <begin position="110"/>
        <end position="132"/>
    </location>
</feature>
<evidence type="ECO:0000256" key="2">
    <source>
        <dbReference type="SAM" id="SignalP"/>
    </source>
</evidence>
<evidence type="ECO:0000313" key="4">
    <source>
        <dbReference type="Proteomes" id="UP000277580"/>
    </source>
</evidence>
<protein>
    <submittedName>
        <fullName evidence="3">Uncharacterized protein</fullName>
    </submittedName>
</protein>
<dbReference type="Proteomes" id="UP000277580">
    <property type="component" value="Unassembled WGS sequence"/>
</dbReference>
<dbReference type="InParanoid" id="A0A3N4KYN8"/>
<accession>A0A3N4KYN8</accession>
<reference evidence="3 4" key="1">
    <citation type="journal article" date="2018" name="Nat. Ecol. Evol.">
        <title>Pezizomycetes genomes reveal the molecular basis of ectomycorrhizal truffle lifestyle.</title>
        <authorList>
            <person name="Murat C."/>
            <person name="Payen T."/>
            <person name="Noel B."/>
            <person name="Kuo A."/>
            <person name="Morin E."/>
            <person name="Chen J."/>
            <person name="Kohler A."/>
            <person name="Krizsan K."/>
            <person name="Balestrini R."/>
            <person name="Da Silva C."/>
            <person name="Montanini B."/>
            <person name="Hainaut M."/>
            <person name="Levati E."/>
            <person name="Barry K.W."/>
            <person name="Belfiori B."/>
            <person name="Cichocki N."/>
            <person name="Clum A."/>
            <person name="Dockter R.B."/>
            <person name="Fauchery L."/>
            <person name="Guy J."/>
            <person name="Iotti M."/>
            <person name="Le Tacon F."/>
            <person name="Lindquist E.A."/>
            <person name="Lipzen A."/>
            <person name="Malagnac F."/>
            <person name="Mello A."/>
            <person name="Molinier V."/>
            <person name="Miyauchi S."/>
            <person name="Poulain J."/>
            <person name="Riccioni C."/>
            <person name="Rubini A."/>
            <person name="Sitrit Y."/>
            <person name="Splivallo R."/>
            <person name="Traeger S."/>
            <person name="Wang M."/>
            <person name="Zifcakova L."/>
            <person name="Wipf D."/>
            <person name="Zambonelli A."/>
            <person name="Paolocci F."/>
            <person name="Nowrousian M."/>
            <person name="Ottonello S."/>
            <person name="Baldrian P."/>
            <person name="Spatafora J.W."/>
            <person name="Henrissat B."/>
            <person name="Nagy L.G."/>
            <person name="Aury J.M."/>
            <person name="Wincker P."/>
            <person name="Grigoriev I.V."/>
            <person name="Bonfante P."/>
            <person name="Martin F.M."/>
        </authorList>
    </citation>
    <scope>NUCLEOTIDE SEQUENCE [LARGE SCALE GENOMIC DNA]</scope>
    <source>
        <strain evidence="3 4">CCBAS932</strain>
    </source>
</reference>
<keyword evidence="2" id="KW-0732">Signal</keyword>
<name>A0A3N4KYN8_9PEZI</name>
<feature type="signal peptide" evidence="2">
    <location>
        <begin position="1"/>
        <end position="27"/>
    </location>
</feature>
<dbReference type="EMBL" id="ML119117">
    <property type="protein sequence ID" value="RPB14578.1"/>
    <property type="molecule type" value="Genomic_DNA"/>
</dbReference>
<evidence type="ECO:0000256" key="1">
    <source>
        <dbReference type="SAM" id="MobiDB-lite"/>
    </source>
</evidence>
<organism evidence="3 4">
    <name type="scientific">Morchella conica CCBAS932</name>
    <dbReference type="NCBI Taxonomy" id="1392247"/>
    <lineage>
        <taxon>Eukaryota</taxon>
        <taxon>Fungi</taxon>
        <taxon>Dikarya</taxon>
        <taxon>Ascomycota</taxon>
        <taxon>Pezizomycotina</taxon>
        <taxon>Pezizomycetes</taxon>
        <taxon>Pezizales</taxon>
        <taxon>Morchellaceae</taxon>
        <taxon>Morchella</taxon>
    </lineage>
</organism>
<gene>
    <name evidence="3" type="ORF">P167DRAFT_534005</name>
</gene>
<feature type="chain" id="PRO_5018154818" evidence="2">
    <location>
        <begin position="28"/>
        <end position="246"/>
    </location>
</feature>
<dbReference type="OrthoDB" id="5317554at2759"/>
<keyword evidence="4" id="KW-1185">Reference proteome</keyword>
<dbReference type="AlphaFoldDB" id="A0A3N4KYN8"/>